<dbReference type="STRING" id="984485.A0A1E4RCH1"/>
<keyword evidence="4" id="KW-1185">Reference proteome</keyword>
<dbReference type="PANTHER" id="PTHR47657">
    <property type="entry name" value="STEROL REGULATORY ELEMENT-BINDING PROTEIN ECM22"/>
    <property type="match status" value="1"/>
</dbReference>
<dbReference type="SUPFAM" id="SSF57701">
    <property type="entry name" value="Zn2/Cys6 DNA-binding domain"/>
    <property type="match status" value="1"/>
</dbReference>
<feature type="region of interest" description="Disordered" evidence="1">
    <location>
        <begin position="178"/>
        <end position="217"/>
    </location>
</feature>
<dbReference type="GeneID" id="30994451"/>
<feature type="compositionally biased region" description="Low complexity" evidence="1">
    <location>
        <begin position="59"/>
        <end position="102"/>
    </location>
</feature>
<dbReference type="AlphaFoldDB" id="A0A1E4RCH1"/>
<feature type="compositionally biased region" description="Polar residues" evidence="1">
    <location>
        <begin position="186"/>
        <end position="211"/>
    </location>
</feature>
<dbReference type="SMART" id="SM00066">
    <property type="entry name" value="GAL4"/>
    <property type="match status" value="1"/>
</dbReference>
<reference evidence="4" key="1">
    <citation type="submission" date="2016-05" db="EMBL/GenBank/DDBJ databases">
        <title>Comparative genomics of biotechnologically important yeasts.</title>
        <authorList>
            <consortium name="DOE Joint Genome Institute"/>
            <person name="Riley R."/>
            <person name="Haridas S."/>
            <person name="Wolfe K.H."/>
            <person name="Lopes M.R."/>
            <person name="Hittinger C.T."/>
            <person name="Goker M."/>
            <person name="Salamov A."/>
            <person name="Wisecaver J."/>
            <person name="Long T.M."/>
            <person name="Aerts A.L."/>
            <person name="Barry K."/>
            <person name="Choi C."/>
            <person name="Clum A."/>
            <person name="Coughlan A.Y."/>
            <person name="Deshpande S."/>
            <person name="Douglass A.P."/>
            <person name="Hanson S.J."/>
            <person name="Klenk H.-P."/>
            <person name="Labutti K."/>
            <person name="Lapidus A."/>
            <person name="Lindquist E."/>
            <person name="Lipzen A."/>
            <person name="Meier-Kolthoff J.P."/>
            <person name="Ohm R.A."/>
            <person name="Otillar R.P."/>
            <person name="Pangilinan J."/>
            <person name="Peng Y."/>
            <person name="Rokas A."/>
            <person name="Rosa C.A."/>
            <person name="Scheuner C."/>
            <person name="Sibirny A.A."/>
            <person name="Slot J.C."/>
            <person name="Stielow J.B."/>
            <person name="Sun H."/>
            <person name="Kurtzman C.P."/>
            <person name="Blackwell M."/>
            <person name="Grigoriev I.V."/>
            <person name="Jeffries T.W."/>
        </authorList>
    </citation>
    <scope>NUCLEOTIDE SEQUENCE [LARGE SCALE GENOMIC DNA]</scope>
    <source>
        <strain evidence="4">NRRL Y-1933</strain>
    </source>
</reference>
<dbReference type="PANTHER" id="PTHR47657:SF7">
    <property type="entry name" value="STEROL REGULATORY ELEMENT-BINDING PROTEIN ECM22"/>
    <property type="match status" value="1"/>
</dbReference>
<evidence type="ECO:0000313" key="3">
    <source>
        <dbReference type="EMBL" id="ODV64957.1"/>
    </source>
</evidence>
<feature type="compositionally biased region" description="Pro residues" evidence="1">
    <location>
        <begin position="48"/>
        <end position="58"/>
    </location>
</feature>
<dbReference type="InterPro" id="IPR052400">
    <property type="entry name" value="Zn2-C6_fungal_TF"/>
</dbReference>
<feature type="region of interest" description="Disordered" evidence="1">
    <location>
        <begin position="347"/>
        <end position="366"/>
    </location>
</feature>
<feature type="compositionally biased region" description="Polar residues" evidence="1">
    <location>
        <begin position="17"/>
        <end position="34"/>
    </location>
</feature>
<proteinExistence type="predicted"/>
<dbReference type="Pfam" id="PF00172">
    <property type="entry name" value="Zn_clus"/>
    <property type="match status" value="1"/>
</dbReference>
<gene>
    <name evidence="3" type="ORF">HYPBUDRAFT_145090</name>
</gene>
<feature type="compositionally biased region" description="Basic and acidic residues" evidence="1">
    <location>
        <begin position="347"/>
        <end position="359"/>
    </location>
</feature>
<evidence type="ECO:0000259" key="2">
    <source>
        <dbReference type="PROSITE" id="PS50048"/>
    </source>
</evidence>
<dbReference type="EMBL" id="KV454546">
    <property type="protein sequence ID" value="ODV64957.1"/>
    <property type="molecule type" value="Genomic_DNA"/>
</dbReference>
<dbReference type="Proteomes" id="UP000095085">
    <property type="component" value="Unassembled WGS sequence"/>
</dbReference>
<dbReference type="GO" id="GO:0000981">
    <property type="term" value="F:DNA-binding transcription factor activity, RNA polymerase II-specific"/>
    <property type="evidence" value="ECO:0007669"/>
    <property type="project" value="InterPro"/>
</dbReference>
<dbReference type="CDD" id="cd00067">
    <property type="entry name" value="GAL4"/>
    <property type="match status" value="1"/>
</dbReference>
<feature type="region of interest" description="Disordered" evidence="1">
    <location>
        <begin position="1"/>
        <end position="102"/>
    </location>
</feature>
<feature type="domain" description="Zn(2)-C6 fungal-type" evidence="2">
    <location>
        <begin position="132"/>
        <end position="162"/>
    </location>
</feature>
<dbReference type="PROSITE" id="PS50048">
    <property type="entry name" value="ZN2_CY6_FUNGAL_2"/>
    <property type="match status" value="1"/>
</dbReference>
<feature type="region of interest" description="Disordered" evidence="1">
    <location>
        <begin position="504"/>
        <end position="523"/>
    </location>
</feature>
<dbReference type="OrthoDB" id="25921at2759"/>
<accession>A0A1E4RCH1</accession>
<dbReference type="GO" id="GO:0008270">
    <property type="term" value="F:zinc ion binding"/>
    <property type="evidence" value="ECO:0007669"/>
    <property type="project" value="InterPro"/>
</dbReference>
<name>A0A1E4RCH1_9ASCO</name>
<dbReference type="InterPro" id="IPR001138">
    <property type="entry name" value="Zn2Cys6_DnaBD"/>
</dbReference>
<dbReference type="RefSeq" id="XP_020074024.1">
    <property type="nucleotide sequence ID" value="XM_020219901.1"/>
</dbReference>
<sequence length="1008" mass="118922">MSNIMNLPFEQDRSQDNKQGPPQNEYQQTQNVQYQPLYRQPVYHQQPPYYPPQVPPQVPQILQQQIPQQQIPQQQIPQQQIPQQQIPQQQIPQQQISQQQIPQRPFGQEFQQPYPLVNERRSRRSHKNSRDGCPNCKKRRVKCTEELPSCANCTKKKYRCGYLDFPADKLEAIRKKNEIKDRESVPESNLSGSSTPSVKTLSSNATPNIRTGQVDEGFNNDSLEQKQESIPSNNKSLQLQQPILENFQTNQPFINIEDLRKYVYTNSFIKVAQDMNWNSLLENSDFNSLQIPRFKPSNGNNDNFNDFFNNSSNHHQPLFGDQLNRYDSMHLDDYQSQMNSLMIDNPKEEHQHEQHEQHPHQQQLQQLQQYQHFDETLESYLHPKTNTSTTIPHGPLPNAIIKPINFPKIEVDPKLKNVFLQRYLDLNNHDSSIVGLINEEYEHSFQPVWNNKLSHNFWTTVFNQSVVLNVYFSFFMDRSLNFLLKVCSVVVHGDSFITNLDDPSDSGGYSSNSSKASTPKSPEAIMKKVTETSKFSKHDLNVLTKKSFSYYGKLISDLRASLSTFHIEFSTKISLFSAWSSFIHSHSTVDTISLLYNGTALLFSKILNEANLINDVTPTIQVLMEIFHTHCLVSKVPDYTFDVIYEIHDYFIQFKTLCESLMDSKFKLEDCLKRKTKVNKQLSIKQFLNDKLFHHDLNELEKFLDKFIKEYYPNIIKINEQYSKKYGYIDRNIHYVSFSLVFELLNHWFRIFPSEVISIGSKMNPFKKTFFLFYSALGRSLNHIIPPIRSLMLVDPCHVFCPKLDFDFGLYQIKKFNDLVIDENQTNLKKFNQFNLLNEMSMNLLRMVHFFDNRLLFYSYYLSTSSALEEPYLKNVEPIDITYRDVLQIIPPKLDCKEKFIEKFNDDFIHLASYPQFERFFSNKDLVHQFNTELYRQENSFQENLSFNYQAGCLNKDFNTQAILRDIHQIEKQRWEESKPDIDRTRLRMHYFELGRREILKCLQYRRR</sequence>
<dbReference type="Gene3D" id="4.10.240.10">
    <property type="entry name" value="Zn(2)-C6 fungal-type DNA-binding domain"/>
    <property type="match status" value="1"/>
</dbReference>
<protein>
    <recommendedName>
        <fullName evidence="2">Zn(2)-C6 fungal-type domain-containing protein</fullName>
    </recommendedName>
</protein>
<feature type="region of interest" description="Disordered" evidence="1">
    <location>
        <begin position="117"/>
        <end position="136"/>
    </location>
</feature>
<dbReference type="InterPro" id="IPR036864">
    <property type="entry name" value="Zn2-C6_fun-type_DNA-bd_sf"/>
</dbReference>
<dbReference type="PROSITE" id="PS00463">
    <property type="entry name" value="ZN2_CY6_FUNGAL_1"/>
    <property type="match status" value="1"/>
</dbReference>
<evidence type="ECO:0000313" key="4">
    <source>
        <dbReference type="Proteomes" id="UP000095085"/>
    </source>
</evidence>
<feature type="compositionally biased region" description="Low complexity" evidence="1">
    <location>
        <begin position="505"/>
        <end position="522"/>
    </location>
</feature>
<evidence type="ECO:0000256" key="1">
    <source>
        <dbReference type="SAM" id="MobiDB-lite"/>
    </source>
</evidence>
<organism evidence="3 4">
    <name type="scientific">Hyphopichia burtonii NRRL Y-1933</name>
    <dbReference type="NCBI Taxonomy" id="984485"/>
    <lineage>
        <taxon>Eukaryota</taxon>
        <taxon>Fungi</taxon>
        <taxon>Dikarya</taxon>
        <taxon>Ascomycota</taxon>
        <taxon>Saccharomycotina</taxon>
        <taxon>Pichiomycetes</taxon>
        <taxon>Debaryomycetaceae</taxon>
        <taxon>Hyphopichia</taxon>
    </lineage>
</organism>